<protein>
    <recommendedName>
        <fullName evidence="2">F-box domain-containing protein</fullName>
    </recommendedName>
</protein>
<proteinExistence type="predicted"/>
<feature type="domain" description="F-box" evidence="2">
    <location>
        <begin position="14"/>
        <end position="53"/>
    </location>
</feature>
<gene>
    <name evidence="3" type="ORF">LWI29_023012</name>
</gene>
<dbReference type="SMART" id="SM00256">
    <property type="entry name" value="FBOX"/>
    <property type="match status" value="1"/>
</dbReference>
<dbReference type="PANTHER" id="PTHR33127:SF5">
    <property type="entry name" value="TRANSMEMBRANE PROTEIN"/>
    <property type="match status" value="1"/>
</dbReference>
<dbReference type="Proteomes" id="UP001168877">
    <property type="component" value="Unassembled WGS sequence"/>
</dbReference>
<organism evidence="3 4">
    <name type="scientific">Acer saccharum</name>
    <name type="common">Sugar maple</name>
    <dbReference type="NCBI Taxonomy" id="4024"/>
    <lineage>
        <taxon>Eukaryota</taxon>
        <taxon>Viridiplantae</taxon>
        <taxon>Streptophyta</taxon>
        <taxon>Embryophyta</taxon>
        <taxon>Tracheophyta</taxon>
        <taxon>Spermatophyta</taxon>
        <taxon>Magnoliopsida</taxon>
        <taxon>eudicotyledons</taxon>
        <taxon>Gunneridae</taxon>
        <taxon>Pentapetalae</taxon>
        <taxon>rosids</taxon>
        <taxon>malvids</taxon>
        <taxon>Sapindales</taxon>
        <taxon>Sapindaceae</taxon>
        <taxon>Hippocastanoideae</taxon>
        <taxon>Acereae</taxon>
        <taxon>Acer</taxon>
    </lineage>
</organism>
<keyword evidence="1" id="KW-1133">Transmembrane helix</keyword>
<keyword evidence="4" id="KW-1185">Reference proteome</keyword>
<accession>A0AA39SMP0</accession>
<feature type="transmembrane region" description="Helical" evidence="1">
    <location>
        <begin position="368"/>
        <end position="387"/>
    </location>
</feature>
<keyword evidence="1" id="KW-0812">Transmembrane</keyword>
<dbReference type="Pfam" id="PF03478">
    <property type="entry name" value="Beta-prop_KIB1-4"/>
    <property type="match status" value="1"/>
</dbReference>
<evidence type="ECO:0000313" key="4">
    <source>
        <dbReference type="Proteomes" id="UP001168877"/>
    </source>
</evidence>
<keyword evidence="1" id="KW-0472">Membrane</keyword>
<dbReference type="InterPro" id="IPR001810">
    <property type="entry name" value="F-box_dom"/>
</dbReference>
<dbReference type="InterPro" id="IPR036047">
    <property type="entry name" value="F-box-like_dom_sf"/>
</dbReference>
<dbReference type="AlphaFoldDB" id="A0AA39SMP0"/>
<feature type="transmembrane region" description="Helical" evidence="1">
    <location>
        <begin position="394"/>
        <end position="412"/>
    </location>
</feature>
<dbReference type="PANTHER" id="PTHR33127">
    <property type="entry name" value="TRANSMEMBRANE PROTEIN"/>
    <property type="match status" value="1"/>
</dbReference>
<dbReference type="SUPFAM" id="SSF81383">
    <property type="entry name" value="F-box domain"/>
    <property type="match status" value="1"/>
</dbReference>
<comment type="caution">
    <text evidence="3">The sequence shown here is derived from an EMBL/GenBank/DDBJ whole genome shotgun (WGS) entry which is preliminary data.</text>
</comment>
<sequence length="415" mass="48433">MNKHVSKQDWRAYLSNDIVRLIMEKLHWKDKIVSSLVCKSWKQVLDEIKEQDIEEYLPWVMCFNWDKKSDDGGNTFNFKLCDPNKQTSYNIVKEHPERHLFLDAKLHASRCGWLLFSKHIYDHNIIFFFYSPFKNQIIKFPELEDSDHHDQINSKASFSLDPTSPDCMVVALSTTQLEKLNIKTCCVGDKSWKIFEFEFNRDYVGNFIWDVAYAGEYFYCLFSDKRLGAFNIKQQEWKVFPVQLPTHCDSLCVALNGDVTIAYLLPTSSSNDSNFNLQWRFCRFDSSEEKLINEDYEVMEKQVMFLGCKNYPGRKNYMGSPTSFLVPAAGNARESAGKLVNGDPRTTASTKVEATRWKVELNIVKGETLLLILFFTFFQIPIFLQNLHSFCRNFIVFVALQILYLTQSVTIFNPF</sequence>
<name>A0AA39SMP0_ACESA</name>
<evidence type="ECO:0000259" key="2">
    <source>
        <dbReference type="SMART" id="SM00256"/>
    </source>
</evidence>
<dbReference type="CDD" id="cd09917">
    <property type="entry name" value="F-box_SF"/>
    <property type="match status" value="1"/>
</dbReference>
<reference evidence="3" key="1">
    <citation type="journal article" date="2022" name="Plant J.">
        <title>Strategies of tolerance reflected in two North American maple genomes.</title>
        <authorList>
            <person name="McEvoy S.L."/>
            <person name="Sezen U.U."/>
            <person name="Trouern-Trend A."/>
            <person name="McMahon S.M."/>
            <person name="Schaberg P.G."/>
            <person name="Yang J."/>
            <person name="Wegrzyn J.L."/>
            <person name="Swenson N.G."/>
        </authorList>
    </citation>
    <scope>NUCLEOTIDE SEQUENCE</scope>
    <source>
        <strain evidence="3">NS2018</strain>
    </source>
</reference>
<dbReference type="EMBL" id="JAUESC010000003">
    <property type="protein sequence ID" value="KAK0601306.1"/>
    <property type="molecule type" value="Genomic_DNA"/>
</dbReference>
<evidence type="ECO:0000313" key="3">
    <source>
        <dbReference type="EMBL" id="KAK0601306.1"/>
    </source>
</evidence>
<dbReference type="InterPro" id="IPR005174">
    <property type="entry name" value="KIB1-4_b-propeller"/>
</dbReference>
<reference evidence="3" key="2">
    <citation type="submission" date="2023-06" db="EMBL/GenBank/DDBJ databases">
        <authorList>
            <person name="Swenson N.G."/>
            <person name="Wegrzyn J.L."/>
            <person name="Mcevoy S.L."/>
        </authorList>
    </citation>
    <scope>NUCLEOTIDE SEQUENCE</scope>
    <source>
        <strain evidence="3">NS2018</strain>
        <tissue evidence="3">Leaf</tissue>
    </source>
</reference>
<evidence type="ECO:0000256" key="1">
    <source>
        <dbReference type="SAM" id="Phobius"/>
    </source>
</evidence>